<keyword evidence="1" id="KW-0732">Signal</keyword>
<evidence type="ECO:0000313" key="2">
    <source>
        <dbReference type="EMBL" id="KAA1072898.1"/>
    </source>
</evidence>
<feature type="signal peptide" evidence="1">
    <location>
        <begin position="1"/>
        <end position="23"/>
    </location>
</feature>
<accession>A0A5B0MAD4</accession>
<name>A0A5B0MAD4_PUCGR</name>
<feature type="chain" id="PRO_5022931890" evidence="1">
    <location>
        <begin position="24"/>
        <end position="199"/>
    </location>
</feature>
<dbReference type="AlphaFoldDB" id="A0A5B0MAD4"/>
<dbReference type="EMBL" id="VDEP01000476">
    <property type="protein sequence ID" value="KAA1072898.1"/>
    <property type="molecule type" value="Genomic_DNA"/>
</dbReference>
<comment type="caution">
    <text evidence="2">The sequence shown here is derived from an EMBL/GenBank/DDBJ whole genome shotgun (WGS) entry which is preliminary data.</text>
</comment>
<evidence type="ECO:0000256" key="1">
    <source>
        <dbReference type="SAM" id="SignalP"/>
    </source>
</evidence>
<proteinExistence type="predicted"/>
<sequence length="199" mass="21570">MFSAKLTTMLALVLFVAINAVSAEMRSQCSQWRAAFGKPPSKVMTAKLMETKNPQSRIPISRLQRRINPPSEDHNDLHDQDAAICLAKGYKSSDVDGVSLWTGEGQSFHSDTLYAGWINGKHTKNCGRKITLQNSRVGTIYAPLIDGSAITTGPGDIIKKEVGCSSIFVTRHTFARLGGKAGETEVPIGSWDFADGEGN</sequence>
<evidence type="ECO:0000313" key="3">
    <source>
        <dbReference type="Proteomes" id="UP000325313"/>
    </source>
</evidence>
<dbReference type="Proteomes" id="UP000325313">
    <property type="component" value="Unassembled WGS sequence"/>
</dbReference>
<organism evidence="2 3">
    <name type="scientific">Puccinia graminis f. sp. tritici</name>
    <dbReference type="NCBI Taxonomy" id="56615"/>
    <lineage>
        <taxon>Eukaryota</taxon>
        <taxon>Fungi</taxon>
        <taxon>Dikarya</taxon>
        <taxon>Basidiomycota</taxon>
        <taxon>Pucciniomycotina</taxon>
        <taxon>Pucciniomycetes</taxon>
        <taxon>Pucciniales</taxon>
        <taxon>Pucciniaceae</taxon>
        <taxon>Puccinia</taxon>
    </lineage>
</organism>
<gene>
    <name evidence="2" type="ORF">PGTUg99_025854</name>
</gene>
<protein>
    <submittedName>
        <fullName evidence="2">Uncharacterized protein</fullName>
    </submittedName>
</protein>
<reference evidence="2 3" key="1">
    <citation type="submission" date="2019-05" db="EMBL/GenBank/DDBJ databases">
        <title>Emergence of the Ug99 lineage of the wheat stem rust pathogen through somatic hybridization.</title>
        <authorList>
            <person name="Li F."/>
            <person name="Upadhyaya N.M."/>
            <person name="Sperschneider J."/>
            <person name="Matny O."/>
            <person name="Nguyen-Phuc H."/>
            <person name="Mago R."/>
            <person name="Raley C."/>
            <person name="Miller M.E."/>
            <person name="Silverstein K.A.T."/>
            <person name="Henningsen E."/>
            <person name="Hirsch C.D."/>
            <person name="Visser B."/>
            <person name="Pretorius Z.A."/>
            <person name="Steffenson B.J."/>
            <person name="Schwessinger B."/>
            <person name="Dodds P.N."/>
            <person name="Figueroa M."/>
        </authorList>
    </citation>
    <scope>NUCLEOTIDE SEQUENCE [LARGE SCALE GENOMIC DNA]</scope>
    <source>
        <strain evidence="2 3">Ug99</strain>
    </source>
</reference>